<gene>
    <name evidence="8" type="ORF">acsn021_29700</name>
</gene>
<dbReference type="FunFam" id="3.30.565.10:FF:000006">
    <property type="entry name" value="Sensor histidine kinase WalK"/>
    <property type="match status" value="1"/>
</dbReference>
<dbReference type="SUPFAM" id="SSF47384">
    <property type="entry name" value="Homodimeric domain of signal transducing histidine kinase"/>
    <property type="match status" value="1"/>
</dbReference>
<dbReference type="AlphaFoldDB" id="A0A6S6R920"/>
<dbReference type="CDD" id="cd00075">
    <property type="entry name" value="HATPase"/>
    <property type="match status" value="1"/>
</dbReference>
<protein>
    <recommendedName>
        <fullName evidence="3">histidine kinase</fullName>
        <ecNumber evidence="3">2.7.13.3</ecNumber>
    </recommendedName>
</protein>
<dbReference type="InterPro" id="IPR036097">
    <property type="entry name" value="HisK_dim/P_sf"/>
</dbReference>
<dbReference type="GO" id="GO:0000155">
    <property type="term" value="F:phosphorelay sensor kinase activity"/>
    <property type="evidence" value="ECO:0007669"/>
    <property type="project" value="InterPro"/>
</dbReference>
<dbReference type="InterPro" id="IPR036890">
    <property type="entry name" value="HATPase_C_sf"/>
</dbReference>
<evidence type="ECO:0000256" key="2">
    <source>
        <dbReference type="ARBA" id="ARBA00004370"/>
    </source>
</evidence>
<dbReference type="InterPro" id="IPR004358">
    <property type="entry name" value="Sig_transdc_His_kin-like_C"/>
</dbReference>
<name>A0A6S6R920_9FIRM</name>
<dbReference type="RefSeq" id="WP_184094258.1">
    <property type="nucleotide sequence ID" value="NZ_AP023367.1"/>
</dbReference>
<dbReference type="InterPro" id="IPR050736">
    <property type="entry name" value="Sensor_HK_Regulatory"/>
</dbReference>
<dbReference type="Gene3D" id="3.30.565.10">
    <property type="entry name" value="Histidine kinase-like ATPase, C-terminal domain"/>
    <property type="match status" value="1"/>
</dbReference>
<dbReference type="KEGG" id="acel:acsn021_29700"/>
<dbReference type="EC" id="2.7.13.3" evidence="3"/>
<evidence type="ECO:0000256" key="5">
    <source>
        <dbReference type="ARBA" id="ARBA00022679"/>
    </source>
</evidence>
<evidence type="ECO:0000313" key="9">
    <source>
        <dbReference type="Proteomes" id="UP000515561"/>
    </source>
</evidence>
<dbReference type="CDD" id="cd00082">
    <property type="entry name" value="HisKA"/>
    <property type="match status" value="1"/>
</dbReference>
<keyword evidence="7" id="KW-0902">Two-component regulatory system</keyword>
<dbReference type="Pfam" id="PF02518">
    <property type="entry name" value="HATPase_c"/>
    <property type="match status" value="1"/>
</dbReference>
<dbReference type="PANTHER" id="PTHR43711">
    <property type="entry name" value="TWO-COMPONENT HISTIDINE KINASE"/>
    <property type="match status" value="1"/>
</dbReference>
<dbReference type="Gene3D" id="1.10.287.130">
    <property type="match status" value="1"/>
</dbReference>
<keyword evidence="4" id="KW-0597">Phosphoprotein</keyword>
<accession>A0A6S6R920</accession>
<dbReference type="SMART" id="SM00387">
    <property type="entry name" value="HATPase_c"/>
    <property type="match status" value="1"/>
</dbReference>
<reference evidence="8 9" key="1">
    <citation type="journal article" date="2016" name="Int. J. Syst. Evol. Microbiol.">
        <title>Descriptions of Anaerotaenia torta gen. nov., sp. nov. and Anaerocolumna cellulosilytica gen. nov., sp. nov. isolated from a methanogenic reactor of cattle waste.</title>
        <authorList>
            <person name="Uek A."/>
            <person name="Ohtaki Y."/>
            <person name="Kaku N."/>
            <person name="Ueki K."/>
        </authorList>
    </citation>
    <scope>NUCLEOTIDE SEQUENCE [LARGE SCALE GENOMIC DNA]</scope>
    <source>
        <strain evidence="8 9">SN021</strain>
    </source>
</reference>
<evidence type="ECO:0000256" key="7">
    <source>
        <dbReference type="ARBA" id="ARBA00023012"/>
    </source>
</evidence>
<keyword evidence="6" id="KW-0418">Kinase</keyword>
<comment type="catalytic activity">
    <reaction evidence="1">
        <text>ATP + protein L-histidine = ADP + protein N-phospho-L-histidine.</text>
        <dbReference type="EC" id="2.7.13.3"/>
    </reaction>
</comment>
<evidence type="ECO:0000313" key="8">
    <source>
        <dbReference type="EMBL" id="BCJ95401.1"/>
    </source>
</evidence>
<keyword evidence="9" id="KW-1185">Reference proteome</keyword>
<evidence type="ECO:0000256" key="4">
    <source>
        <dbReference type="ARBA" id="ARBA00022553"/>
    </source>
</evidence>
<dbReference type="Proteomes" id="UP000515561">
    <property type="component" value="Chromosome"/>
</dbReference>
<dbReference type="SUPFAM" id="SSF55874">
    <property type="entry name" value="ATPase domain of HSP90 chaperone/DNA topoisomerase II/histidine kinase"/>
    <property type="match status" value="1"/>
</dbReference>
<dbReference type="EMBL" id="AP023367">
    <property type="protein sequence ID" value="BCJ95401.1"/>
    <property type="molecule type" value="Genomic_DNA"/>
</dbReference>
<dbReference type="PRINTS" id="PR00344">
    <property type="entry name" value="BCTRLSENSOR"/>
</dbReference>
<proteinExistence type="predicted"/>
<dbReference type="InterPro" id="IPR003661">
    <property type="entry name" value="HisK_dim/P_dom"/>
</dbReference>
<dbReference type="GO" id="GO:0016020">
    <property type="term" value="C:membrane"/>
    <property type="evidence" value="ECO:0007669"/>
    <property type="project" value="UniProtKB-SubCell"/>
</dbReference>
<evidence type="ECO:0000256" key="6">
    <source>
        <dbReference type="ARBA" id="ARBA00022777"/>
    </source>
</evidence>
<dbReference type="Pfam" id="PF00512">
    <property type="entry name" value="HisKA"/>
    <property type="match status" value="1"/>
</dbReference>
<sequence length="433" mass="49305">MFNLIRRKLIFLYTFTSGLILVAVLIFVMVISERQLYKNKKESFLNDFNSVSKNVQLDTVISNLWMAELETNNQLIIHIEENGEEFLYKGAWRAPTERKVLVEKVKELAQRDTIDTAMRLVSVKEKQSKTYELKGNYNDRYVGAVFVVQTEKGFRSVILLKYVSESLARRVTSSLLIILLGSTGILGLYFVSRWVVGKSLKPVEESRRSQTEFIAAASHELKSPLAVICANAAVLRVEPERAEHYIKGIEKECKRLSNLVEDLLLLASADSNTWLYKKDNIDTDTLLIETYDLFYPFCKEHGKELCLQVEEELLPNIEGDRERLKQVLAILIDNAVSHSGSGAHIVIRGYRKKNNVWFEVEDHGVGVTSENKKKVFERFYREDKSRNDKKHFGLGLSIAKELVELQGGNIFLNDTTGGGATFCISFPVSNTCQ</sequence>
<dbReference type="InterPro" id="IPR003594">
    <property type="entry name" value="HATPase_dom"/>
</dbReference>
<evidence type="ECO:0000256" key="3">
    <source>
        <dbReference type="ARBA" id="ARBA00012438"/>
    </source>
</evidence>
<dbReference type="InterPro" id="IPR005467">
    <property type="entry name" value="His_kinase_dom"/>
</dbReference>
<dbReference type="SMART" id="SM00388">
    <property type="entry name" value="HisKA"/>
    <property type="match status" value="1"/>
</dbReference>
<keyword evidence="5" id="KW-0808">Transferase</keyword>
<comment type="subcellular location">
    <subcellularLocation>
        <location evidence="2">Membrane</location>
    </subcellularLocation>
</comment>
<dbReference type="PANTHER" id="PTHR43711:SF1">
    <property type="entry name" value="HISTIDINE KINASE 1"/>
    <property type="match status" value="1"/>
</dbReference>
<dbReference type="PROSITE" id="PS50109">
    <property type="entry name" value="HIS_KIN"/>
    <property type="match status" value="1"/>
</dbReference>
<organism evidence="8 9">
    <name type="scientific">Anaerocolumna cellulosilytica</name>
    <dbReference type="NCBI Taxonomy" id="433286"/>
    <lineage>
        <taxon>Bacteria</taxon>
        <taxon>Bacillati</taxon>
        <taxon>Bacillota</taxon>
        <taxon>Clostridia</taxon>
        <taxon>Lachnospirales</taxon>
        <taxon>Lachnospiraceae</taxon>
        <taxon>Anaerocolumna</taxon>
    </lineage>
</organism>
<evidence type="ECO:0000256" key="1">
    <source>
        <dbReference type="ARBA" id="ARBA00000085"/>
    </source>
</evidence>